<dbReference type="InterPro" id="IPR012318">
    <property type="entry name" value="HTH_CRP"/>
</dbReference>
<dbReference type="Gene3D" id="2.60.120.10">
    <property type="entry name" value="Jelly Rolls"/>
    <property type="match status" value="1"/>
</dbReference>
<dbReference type="PROSITE" id="PS51063">
    <property type="entry name" value="HTH_CRP_2"/>
    <property type="match status" value="1"/>
</dbReference>
<dbReference type="InterPro" id="IPR018490">
    <property type="entry name" value="cNMP-bd_dom_sf"/>
</dbReference>
<evidence type="ECO:0000259" key="5">
    <source>
        <dbReference type="PROSITE" id="PS51063"/>
    </source>
</evidence>
<protein>
    <submittedName>
        <fullName evidence="6">Crp/Fnr family transcriptional regulator</fullName>
    </submittedName>
</protein>
<organism evidence="6 7">
    <name type="scientific">Dehalobacterium formicoaceticum</name>
    <dbReference type="NCBI Taxonomy" id="51515"/>
    <lineage>
        <taxon>Bacteria</taxon>
        <taxon>Bacillati</taxon>
        <taxon>Bacillota</taxon>
        <taxon>Clostridia</taxon>
        <taxon>Eubacteriales</taxon>
        <taxon>Peptococcaceae</taxon>
        <taxon>Dehalobacterium</taxon>
    </lineage>
</organism>
<evidence type="ECO:0000256" key="1">
    <source>
        <dbReference type="ARBA" id="ARBA00023015"/>
    </source>
</evidence>
<dbReference type="InterPro" id="IPR036390">
    <property type="entry name" value="WH_DNA-bd_sf"/>
</dbReference>
<feature type="domain" description="Cyclic nucleotide-binding" evidence="4">
    <location>
        <begin position="1"/>
        <end position="100"/>
    </location>
</feature>
<dbReference type="InterPro" id="IPR000595">
    <property type="entry name" value="cNMP-bd_dom"/>
</dbReference>
<keyword evidence="2" id="KW-0238">DNA-binding</keyword>
<reference evidence="6 7" key="1">
    <citation type="submission" date="2022-08" db="EMBL/GenBank/DDBJ databases">
        <title>Proteogenomics of the novel Dehalobacterium formicoaceticum strain EZ94 highlights a key role of methyltransferases during anaerobic dichloromethane degradation.</title>
        <authorList>
            <person name="Wasmund K."/>
        </authorList>
    </citation>
    <scope>NUCLEOTIDE SEQUENCE [LARGE SCALE GENOMIC DNA]</scope>
    <source>
        <strain evidence="6 7">EZ94</strain>
    </source>
</reference>
<evidence type="ECO:0000259" key="4">
    <source>
        <dbReference type="PROSITE" id="PS50042"/>
    </source>
</evidence>
<sequence>MSSQIWDKYLHLGTKILRKSGEYIIAVSDNPAGLYFLNKGKVKGGLLSKDGMLKTISIKAEKTIFGEQFVFHHQPGIYEAIAIEDCELYFFTRERILEVMKEDFEITLFIAKSQSILSRMMAYQIYDMSVSNILRSLARVLYSICCYEKKENPQNKSITINLTHEQIANMLGAHRVTITKNLNRLKNLGILDYKYEKIMIKEPQKLLDIATE</sequence>
<dbReference type="InterPro" id="IPR036388">
    <property type="entry name" value="WH-like_DNA-bd_sf"/>
</dbReference>
<name>A0ABT1Y220_9FIRM</name>
<dbReference type="Pfam" id="PF00027">
    <property type="entry name" value="cNMP_binding"/>
    <property type="match status" value="1"/>
</dbReference>
<evidence type="ECO:0000256" key="2">
    <source>
        <dbReference type="ARBA" id="ARBA00023125"/>
    </source>
</evidence>
<dbReference type="Gene3D" id="1.10.10.10">
    <property type="entry name" value="Winged helix-like DNA-binding domain superfamily/Winged helix DNA-binding domain"/>
    <property type="match status" value="1"/>
</dbReference>
<evidence type="ECO:0000313" key="7">
    <source>
        <dbReference type="Proteomes" id="UP001524944"/>
    </source>
</evidence>
<feature type="domain" description="HTH crp-type" evidence="5">
    <location>
        <begin position="131"/>
        <end position="204"/>
    </location>
</feature>
<keyword evidence="7" id="KW-1185">Reference proteome</keyword>
<dbReference type="SUPFAM" id="SSF51206">
    <property type="entry name" value="cAMP-binding domain-like"/>
    <property type="match status" value="1"/>
</dbReference>
<dbReference type="Pfam" id="PF13545">
    <property type="entry name" value="HTH_Crp_2"/>
    <property type="match status" value="1"/>
</dbReference>
<dbReference type="CDD" id="cd00038">
    <property type="entry name" value="CAP_ED"/>
    <property type="match status" value="1"/>
</dbReference>
<evidence type="ECO:0000313" key="6">
    <source>
        <dbReference type="EMBL" id="MCR6544927.1"/>
    </source>
</evidence>
<keyword evidence="1" id="KW-0805">Transcription regulation</keyword>
<dbReference type="InterPro" id="IPR014710">
    <property type="entry name" value="RmlC-like_jellyroll"/>
</dbReference>
<dbReference type="EMBL" id="JANPWE010000002">
    <property type="protein sequence ID" value="MCR6544927.1"/>
    <property type="molecule type" value="Genomic_DNA"/>
</dbReference>
<keyword evidence="3" id="KW-0804">Transcription</keyword>
<accession>A0ABT1Y220</accession>
<dbReference type="PROSITE" id="PS50042">
    <property type="entry name" value="CNMP_BINDING_3"/>
    <property type="match status" value="1"/>
</dbReference>
<dbReference type="SUPFAM" id="SSF46785">
    <property type="entry name" value="Winged helix' DNA-binding domain"/>
    <property type="match status" value="1"/>
</dbReference>
<comment type="caution">
    <text evidence="6">The sequence shown here is derived from an EMBL/GenBank/DDBJ whole genome shotgun (WGS) entry which is preliminary data.</text>
</comment>
<gene>
    <name evidence="6" type="ORF">NVS47_05235</name>
</gene>
<dbReference type="SMART" id="SM00419">
    <property type="entry name" value="HTH_CRP"/>
    <property type="match status" value="1"/>
</dbReference>
<proteinExistence type="predicted"/>
<dbReference type="Proteomes" id="UP001524944">
    <property type="component" value="Unassembled WGS sequence"/>
</dbReference>
<evidence type="ECO:0000256" key="3">
    <source>
        <dbReference type="ARBA" id="ARBA00023163"/>
    </source>
</evidence>
<dbReference type="RefSeq" id="WP_089608555.1">
    <property type="nucleotide sequence ID" value="NZ_CP022121.1"/>
</dbReference>